<comment type="caution">
    <text evidence="6">The sequence shown here is derived from an EMBL/GenBank/DDBJ whole genome shotgun (WGS) entry which is preliminary data.</text>
</comment>
<feature type="region of interest" description="Disordered" evidence="4">
    <location>
        <begin position="108"/>
        <end position="128"/>
    </location>
</feature>
<evidence type="ECO:0000313" key="6">
    <source>
        <dbReference type="EMBL" id="KAK3852069.1"/>
    </source>
</evidence>
<dbReference type="PANTHER" id="PTHR31684:SF2">
    <property type="entry name" value="COILED-COIL DOMAIN-CONTAINING PROTEIN 43"/>
    <property type="match status" value="1"/>
</dbReference>
<evidence type="ECO:0000256" key="2">
    <source>
        <dbReference type="ARBA" id="ARBA00016648"/>
    </source>
</evidence>
<evidence type="ECO:0000256" key="1">
    <source>
        <dbReference type="ARBA" id="ARBA00005305"/>
    </source>
</evidence>
<dbReference type="InterPro" id="IPR058771">
    <property type="entry name" value="PWI_CCDC43"/>
</dbReference>
<evidence type="ECO:0000259" key="5">
    <source>
        <dbReference type="Pfam" id="PF26091"/>
    </source>
</evidence>
<dbReference type="PANTHER" id="PTHR31684">
    <property type="entry name" value="COILED-COIL DOMAIN-CONTAINING PROTEIN 43"/>
    <property type="match status" value="1"/>
</dbReference>
<feature type="compositionally biased region" description="Basic residues" evidence="4">
    <location>
        <begin position="227"/>
        <end position="239"/>
    </location>
</feature>
<evidence type="ECO:0000256" key="4">
    <source>
        <dbReference type="SAM" id="MobiDB-lite"/>
    </source>
</evidence>
<feature type="compositionally biased region" description="Gly residues" evidence="4">
    <location>
        <begin position="158"/>
        <end position="179"/>
    </location>
</feature>
<dbReference type="EMBL" id="JAWQEG010007603">
    <property type="protein sequence ID" value="KAK3852069.1"/>
    <property type="molecule type" value="Genomic_DNA"/>
</dbReference>
<gene>
    <name evidence="6" type="ORF">Pcinc_041329</name>
</gene>
<keyword evidence="7" id="KW-1185">Reference proteome</keyword>
<reference evidence="6" key="1">
    <citation type="submission" date="2023-10" db="EMBL/GenBank/DDBJ databases">
        <title>Genome assemblies of two species of porcelain crab, Petrolisthes cinctipes and Petrolisthes manimaculis (Anomura: Porcellanidae).</title>
        <authorList>
            <person name="Angst P."/>
        </authorList>
    </citation>
    <scope>NUCLEOTIDE SEQUENCE</scope>
    <source>
        <strain evidence="6">PB745_01</strain>
        <tissue evidence="6">Gill</tissue>
    </source>
</reference>
<dbReference type="InterPro" id="IPR037666">
    <property type="entry name" value="CCDC43"/>
</dbReference>
<keyword evidence="3" id="KW-0175">Coiled coil</keyword>
<organism evidence="6 7">
    <name type="scientific">Petrolisthes cinctipes</name>
    <name type="common">Flat porcelain crab</name>
    <dbReference type="NCBI Taxonomy" id="88211"/>
    <lineage>
        <taxon>Eukaryota</taxon>
        <taxon>Metazoa</taxon>
        <taxon>Ecdysozoa</taxon>
        <taxon>Arthropoda</taxon>
        <taxon>Crustacea</taxon>
        <taxon>Multicrustacea</taxon>
        <taxon>Malacostraca</taxon>
        <taxon>Eumalacostraca</taxon>
        <taxon>Eucarida</taxon>
        <taxon>Decapoda</taxon>
        <taxon>Pleocyemata</taxon>
        <taxon>Anomura</taxon>
        <taxon>Galatheoidea</taxon>
        <taxon>Porcellanidae</taxon>
        <taxon>Petrolisthes</taxon>
    </lineage>
</organism>
<evidence type="ECO:0000256" key="3">
    <source>
        <dbReference type="ARBA" id="ARBA00023054"/>
    </source>
</evidence>
<dbReference type="Pfam" id="PF26091">
    <property type="entry name" value="PWI_CCDC43"/>
    <property type="match status" value="1"/>
</dbReference>
<dbReference type="EMBL" id="JAWQEG010007603">
    <property type="protein sequence ID" value="KAK3852068.1"/>
    <property type="molecule type" value="Genomic_DNA"/>
</dbReference>
<feature type="compositionally biased region" description="Basic and acidic residues" evidence="4">
    <location>
        <begin position="187"/>
        <end position="226"/>
    </location>
</feature>
<name>A0AAE1BMA0_PETCI</name>
<dbReference type="AlphaFoldDB" id="A0AAE1BMA0"/>
<feature type="region of interest" description="Disordered" evidence="4">
    <location>
        <begin position="146"/>
        <end position="239"/>
    </location>
</feature>
<protein>
    <recommendedName>
        <fullName evidence="2">Coiled-coil domain-containing protein 43</fullName>
    </recommendedName>
</protein>
<accession>A0AAE1BMA0</accession>
<dbReference type="Proteomes" id="UP001286313">
    <property type="component" value="Unassembled WGS sequence"/>
</dbReference>
<evidence type="ECO:0000313" key="7">
    <source>
        <dbReference type="Proteomes" id="UP001286313"/>
    </source>
</evidence>
<comment type="similarity">
    <text evidence="1">Belongs to the CCDC43 family.</text>
</comment>
<proteinExistence type="inferred from homology"/>
<feature type="compositionally biased region" description="Low complexity" evidence="4">
    <location>
        <begin position="108"/>
        <end position="127"/>
    </location>
</feature>
<sequence>MAEAAEGGGDKFDSWLRKQLIDLSTDDDVFTPYIKGILEGDDNNDDKKEALQAILVEIMDNGIEDLCSNILHHWSLRELSTKKENTQYKVAVEDKLVEIMEKQQQQKQQQKQQQQPTKQQQQQQQQQANDRQILKNAILAQYGQVSDGDVTDSDDEGGAIGGGGGGGSGGGGGGGGGLGLRNTNAEDVARAEREKRERDKEESQRKKDKDKEDRAKQKSRDEDRKEKEKKRTQKGERRR</sequence>
<feature type="domain" description="CCDC43 PWI-like" evidence="5">
    <location>
        <begin position="10"/>
        <end position="76"/>
    </location>
</feature>